<proteinExistence type="predicted"/>
<reference evidence="1 2" key="1">
    <citation type="submission" date="2018-07" db="EMBL/GenBank/DDBJ databases">
        <title>Genomic Encyclopedia of Type Strains, Phase IV (KMG-IV): sequencing the most valuable type-strain genomes for metagenomic binning, comparative biology and taxonomic classification.</title>
        <authorList>
            <person name="Goeker M."/>
        </authorList>
    </citation>
    <scope>NUCLEOTIDE SEQUENCE [LARGE SCALE GENOMIC DNA]</scope>
    <source>
        <strain evidence="1 2">DSM 44290</strain>
    </source>
</reference>
<gene>
    <name evidence="1" type="ORF">DFR76_11138</name>
</gene>
<sequence length="54" mass="5364">MVGSVMSALFDLTNIASAVIASTVMPGVGSLLDLGYVPFAILMGIGANAMTMGS</sequence>
<protein>
    <submittedName>
        <fullName evidence="1">Uncharacterized protein</fullName>
    </submittedName>
</protein>
<dbReference type="AlphaFoldDB" id="A0A370HWZ1"/>
<keyword evidence="2" id="KW-1185">Reference proteome</keyword>
<name>A0A370HWZ1_9NOCA</name>
<evidence type="ECO:0000313" key="1">
    <source>
        <dbReference type="EMBL" id="RDI63022.1"/>
    </source>
</evidence>
<evidence type="ECO:0000313" key="2">
    <source>
        <dbReference type="Proteomes" id="UP000254869"/>
    </source>
</evidence>
<organism evidence="1 2">
    <name type="scientific">Nocardia pseudobrasiliensis</name>
    <dbReference type="NCBI Taxonomy" id="45979"/>
    <lineage>
        <taxon>Bacteria</taxon>
        <taxon>Bacillati</taxon>
        <taxon>Actinomycetota</taxon>
        <taxon>Actinomycetes</taxon>
        <taxon>Mycobacteriales</taxon>
        <taxon>Nocardiaceae</taxon>
        <taxon>Nocardia</taxon>
    </lineage>
</organism>
<comment type="caution">
    <text evidence="1">The sequence shown here is derived from an EMBL/GenBank/DDBJ whole genome shotgun (WGS) entry which is preliminary data.</text>
</comment>
<dbReference type="EMBL" id="QQBC01000011">
    <property type="protein sequence ID" value="RDI63022.1"/>
    <property type="molecule type" value="Genomic_DNA"/>
</dbReference>
<dbReference type="Proteomes" id="UP000254869">
    <property type="component" value="Unassembled WGS sequence"/>
</dbReference>
<accession>A0A370HWZ1</accession>
<dbReference type="STRING" id="1210086.GCA_001613105_05192"/>